<evidence type="ECO:0000256" key="1">
    <source>
        <dbReference type="ARBA" id="ARBA00004127"/>
    </source>
</evidence>
<feature type="transmembrane region" description="Helical" evidence="7">
    <location>
        <begin position="159"/>
        <end position="179"/>
    </location>
</feature>
<reference evidence="10 11" key="1">
    <citation type="submission" date="2019-10" db="EMBL/GenBank/DDBJ databases">
        <title>Pseudoalteromonas rubra S4059.</title>
        <authorList>
            <person name="Paulsen S."/>
            <person name="Wang X."/>
        </authorList>
    </citation>
    <scope>NUCLEOTIDE SEQUENCE [LARGE SCALE GENOMIC DNA]</scope>
    <source>
        <strain evidence="10 11">S4059</strain>
    </source>
</reference>
<evidence type="ECO:0000313" key="11">
    <source>
        <dbReference type="Proteomes" id="UP000305729"/>
    </source>
</evidence>
<evidence type="ECO:0000259" key="9">
    <source>
        <dbReference type="Pfam" id="PF00361"/>
    </source>
</evidence>
<dbReference type="GO" id="GO:0008137">
    <property type="term" value="F:NADH dehydrogenase (ubiquinone) activity"/>
    <property type="evidence" value="ECO:0007669"/>
    <property type="project" value="InterPro"/>
</dbReference>
<feature type="transmembrane region" description="Helical" evidence="7">
    <location>
        <begin position="35"/>
        <end position="57"/>
    </location>
</feature>
<feature type="transmembrane region" description="Helical" evidence="7">
    <location>
        <begin position="69"/>
        <end position="92"/>
    </location>
</feature>
<dbReference type="EMBL" id="CP045429">
    <property type="protein sequence ID" value="QPB82791.1"/>
    <property type="molecule type" value="Genomic_DNA"/>
</dbReference>
<feature type="transmembrane region" description="Helical" evidence="7">
    <location>
        <begin position="112"/>
        <end position="138"/>
    </location>
</feature>
<dbReference type="RefSeq" id="WP_138539026.1">
    <property type="nucleotide sequence ID" value="NZ_CP045429.1"/>
</dbReference>
<feature type="transmembrane region" description="Helical" evidence="7">
    <location>
        <begin position="445"/>
        <end position="466"/>
    </location>
</feature>
<dbReference type="GO" id="GO:0005886">
    <property type="term" value="C:plasma membrane"/>
    <property type="evidence" value="ECO:0007669"/>
    <property type="project" value="UniProtKB-SubCell"/>
</dbReference>
<comment type="function">
    <text evidence="7">Part of an energy-coupled inorganic carbon pump.</text>
</comment>
<dbReference type="InterPro" id="IPR001750">
    <property type="entry name" value="ND/Mrp_TM"/>
</dbReference>
<feature type="domain" description="NADH:quinone oxidoreductase/Mrp antiporter transmembrane" evidence="9">
    <location>
        <begin position="121"/>
        <end position="397"/>
    </location>
</feature>
<dbReference type="GO" id="GO:0042773">
    <property type="term" value="P:ATP synthesis coupled electron transport"/>
    <property type="evidence" value="ECO:0007669"/>
    <property type="project" value="InterPro"/>
</dbReference>
<comment type="subunit">
    <text evidence="7">Forms a complex with DabA.</text>
</comment>
<name>A0A5S3UT56_9GAMM</name>
<dbReference type="PRINTS" id="PR01434">
    <property type="entry name" value="NADHDHGNASE5"/>
</dbReference>
<dbReference type="Proteomes" id="UP000305729">
    <property type="component" value="Chromosome 1"/>
</dbReference>
<sequence>MSISLMMMLAITLSFALSAWYCGRASRINRRFVNVLSGWLLVLLITAVAGQGVETLFLSESTLTQWIHVTSLGLIMFALVVFMAIILMRFSLNYMAGEPRLGVYWRWLLGTLAAVSLVVMSNHLLLLLLGWTVISLALHQLLLFYPERPRAALGAHKKFILARLAELALLIAVLCLYQAHGTFLLTEILAHYQAPNPDVSVYTQIAAVMLVIVALMKCAQLPVHGWLMQVVEAPTPVSALLHAGVINLGGFLMIVFAPVVMQVAAAQWLLLLAGGLTTVLAALIMTTRVSVKVRLAWSTSAQMGLMLVECALGLYELALLHLLAHSAYKAHAFLNSGHAVRDNLQARLAVPVTPSRARWLGAALLSMSLVAMTYWFVGQGTALSMWVLLAMSFTLLLAQRSSAHHSLPWAGVLAFCVVLLTSYAAMKTLLAHTVFAEVSLHETPLSAADSVVMMLFVSLFVLNWLLTYKTAHPGVQRLSVVLFAGLYLDEWWTRLTLKIWPVKLPAPVKAQRTAKRPYGLIQES</sequence>
<organism evidence="10 11">
    <name type="scientific">Pseudoalteromonas rubra</name>
    <dbReference type="NCBI Taxonomy" id="43658"/>
    <lineage>
        <taxon>Bacteria</taxon>
        <taxon>Pseudomonadati</taxon>
        <taxon>Pseudomonadota</taxon>
        <taxon>Gammaproteobacteria</taxon>
        <taxon>Alteromonadales</taxon>
        <taxon>Pseudoalteromonadaceae</taxon>
        <taxon>Pseudoalteromonas</taxon>
    </lineage>
</organism>
<keyword evidence="3 7" id="KW-1003">Cell membrane</keyword>
<dbReference type="AlphaFoldDB" id="A0A5S3UT56"/>
<dbReference type="PANTHER" id="PTHR42829:SF1">
    <property type="entry name" value="INORGANIC CARBON TRANSPORTER SUBUNIT DABB-RELATED"/>
    <property type="match status" value="1"/>
</dbReference>
<feature type="transmembrane region" description="Helical" evidence="7">
    <location>
        <begin position="406"/>
        <end position="425"/>
    </location>
</feature>
<dbReference type="GO" id="GO:0003954">
    <property type="term" value="F:NADH dehydrogenase activity"/>
    <property type="evidence" value="ECO:0007669"/>
    <property type="project" value="TreeGrafter"/>
</dbReference>
<evidence type="ECO:0000256" key="5">
    <source>
        <dbReference type="ARBA" id="ARBA00022989"/>
    </source>
</evidence>
<keyword evidence="5 7" id="KW-1133">Transmembrane helix</keyword>
<feature type="transmembrane region" description="Helical" evidence="7">
    <location>
        <begin position="383"/>
        <end position="399"/>
    </location>
</feature>
<keyword evidence="4 7" id="KW-0812">Transmembrane</keyword>
<gene>
    <name evidence="7" type="primary">dabB</name>
    <name evidence="10" type="ORF">CWC22_007190</name>
</gene>
<dbReference type="NCBIfam" id="NF006029">
    <property type="entry name" value="PRK08168.1"/>
    <property type="match status" value="1"/>
</dbReference>
<feature type="transmembrane region" description="Helical" evidence="7">
    <location>
        <begin position="199"/>
        <end position="218"/>
    </location>
</feature>
<evidence type="ECO:0000256" key="6">
    <source>
        <dbReference type="ARBA" id="ARBA00023136"/>
    </source>
</evidence>
<comment type="subcellular location">
    <subcellularLocation>
        <location evidence="7">Cell membrane</location>
        <topology evidence="7">Multi-pass membrane protein</topology>
    </subcellularLocation>
    <subcellularLocation>
        <location evidence="1">Endomembrane system</location>
        <topology evidence="1">Multi-pass membrane protein</topology>
    </subcellularLocation>
    <subcellularLocation>
        <location evidence="8">Membrane</location>
        <topology evidence="8">Multi-pass membrane protein</topology>
    </subcellularLocation>
</comment>
<evidence type="ECO:0000256" key="7">
    <source>
        <dbReference type="HAMAP-Rule" id="MF_00862"/>
    </source>
</evidence>
<feature type="transmembrane region" description="Helical" evidence="7">
    <location>
        <begin position="239"/>
        <end position="259"/>
    </location>
</feature>
<dbReference type="InterPro" id="IPR003945">
    <property type="entry name" value="NU5C-like"/>
</dbReference>
<keyword evidence="6 7" id="KW-0472">Membrane</keyword>
<dbReference type="Pfam" id="PF00361">
    <property type="entry name" value="Proton_antipo_M"/>
    <property type="match status" value="1"/>
</dbReference>
<evidence type="ECO:0000256" key="4">
    <source>
        <dbReference type="ARBA" id="ARBA00022692"/>
    </source>
</evidence>
<feature type="transmembrane region" description="Helical" evidence="7">
    <location>
        <begin position="265"/>
        <end position="285"/>
    </location>
</feature>
<protein>
    <recommendedName>
        <fullName evidence="7">Probable inorganic carbon transporter subunit DabB</fullName>
    </recommendedName>
</protein>
<comment type="similarity">
    <text evidence="7">Belongs to the inorganic carbon transporter (TC 9.A.2) DabB family.</text>
</comment>
<evidence type="ECO:0000256" key="8">
    <source>
        <dbReference type="RuleBase" id="RU000320"/>
    </source>
</evidence>
<dbReference type="PANTHER" id="PTHR42829">
    <property type="entry name" value="NADH-UBIQUINONE OXIDOREDUCTASE CHAIN 5"/>
    <property type="match status" value="1"/>
</dbReference>
<keyword evidence="2 7" id="KW-0813">Transport</keyword>
<dbReference type="InterPro" id="IPR046396">
    <property type="entry name" value="Transporter_DabB"/>
</dbReference>
<evidence type="ECO:0000256" key="2">
    <source>
        <dbReference type="ARBA" id="ARBA00022448"/>
    </source>
</evidence>
<dbReference type="GO" id="GO:0015990">
    <property type="term" value="P:electron transport coupled proton transport"/>
    <property type="evidence" value="ECO:0007669"/>
    <property type="project" value="TreeGrafter"/>
</dbReference>
<evidence type="ECO:0000313" key="10">
    <source>
        <dbReference type="EMBL" id="QPB82791.1"/>
    </source>
</evidence>
<accession>A0A5S3UT56</accession>
<evidence type="ECO:0000256" key="3">
    <source>
        <dbReference type="ARBA" id="ARBA00022475"/>
    </source>
</evidence>
<proteinExistence type="inferred from homology"/>
<dbReference type="HAMAP" id="MF_00862">
    <property type="entry name" value="DabB"/>
    <property type="match status" value="1"/>
</dbReference>
<dbReference type="GO" id="GO:0012505">
    <property type="term" value="C:endomembrane system"/>
    <property type="evidence" value="ECO:0007669"/>
    <property type="project" value="UniProtKB-SubCell"/>
</dbReference>